<comment type="caution">
    <text evidence="2">The sequence shown here is derived from an EMBL/GenBank/DDBJ whole genome shotgun (WGS) entry which is preliminary data.</text>
</comment>
<dbReference type="AlphaFoldDB" id="A0A1F6WYQ2"/>
<dbReference type="PANTHER" id="PTHR34387:SF1">
    <property type="entry name" value="PERIPLASMIC IMMUNOGENIC PROTEIN"/>
    <property type="match status" value="1"/>
</dbReference>
<accession>A0A1F6WYQ2</accession>
<dbReference type="InterPro" id="IPR007497">
    <property type="entry name" value="SIMPL/DUF541"/>
</dbReference>
<dbReference type="Gene3D" id="3.30.70.2970">
    <property type="entry name" value="Protein of unknown function (DUF541), domain 2"/>
    <property type="match status" value="1"/>
</dbReference>
<dbReference type="EMBL" id="MFUR01000006">
    <property type="protein sequence ID" value="OGI86993.1"/>
    <property type="molecule type" value="Genomic_DNA"/>
</dbReference>
<evidence type="ECO:0000313" key="3">
    <source>
        <dbReference type="Proteomes" id="UP000177001"/>
    </source>
</evidence>
<keyword evidence="1" id="KW-0812">Transmembrane</keyword>
<reference evidence="2 3" key="1">
    <citation type="journal article" date="2016" name="Nat. Commun.">
        <title>Thousands of microbial genomes shed light on interconnected biogeochemical processes in an aquifer system.</title>
        <authorList>
            <person name="Anantharaman K."/>
            <person name="Brown C.T."/>
            <person name="Hug L.A."/>
            <person name="Sharon I."/>
            <person name="Castelle C.J."/>
            <person name="Probst A.J."/>
            <person name="Thomas B.C."/>
            <person name="Singh A."/>
            <person name="Wilkins M.J."/>
            <person name="Karaoz U."/>
            <person name="Brodie E.L."/>
            <person name="Williams K.H."/>
            <person name="Hubbard S.S."/>
            <person name="Banfield J.F."/>
        </authorList>
    </citation>
    <scope>NUCLEOTIDE SEQUENCE [LARGE SCALE GENOMIC DNA]</scope>
</reference>
<evidence type="ECO:0000256" key="1">
    <source>
        <dbReference type="SAM" id="Phobius"/>
    </source>
</evidence>
<dbReference type="Gene3D" id="3.30.110.170">
    <property type="entry name" value="Protein of unknown function (DUF541), domain 1"/>
    <property type="match status" value="1"/>
</dbReference>
<evidence type="ECO:0000313" key="2">
    <source>
        <dbReference type="EMBL" id="OGI86993.1"/>
    </source>
</evidence>
<organism evidence="2 3">
    <name type="scientific">Candidatus Nomurabacteria bacterium RIFCSPLOWO2_01_FULL_36_16</name>
    <dbReference type="NCBI Taxonomy" id="1801767"/>
    <lineage>
        <taxon>Bacteria</taxon>
        <taxon>Candidatus Nomuraibacteriota</taxon>
    </lineage>
</organism>
<keyword evidence="1" id="KW-1133">Transmembrane helix</keyword>
<sequence length="271" mass="29880">MDSINNLPNEYVKNLYKALLSFLVVLILFFAVKSVSEWRSIGMMVNNTVTLSGHGEVNAVPDIANVYFTIRKEGKTVKEAQNAVAVIEKSSLDFLKNNSVAEKDIKTTNSSFNPKYEYRYDTKTLMPCNEFGCPPRPGKNVISGYEAYENITVKVRNTDDVGKIMQGLGELGVSELSGPNFTIDNEDDLKALARKKAIDDAKEKAKILARDLGVRLGKVVNFSEGGEYGGPMYFAESAMMKNNMGGDTISAEIPKGENTISSDVTIVYEIR</sequence>
<dbReference type="GO" id="GO:0006974">
    <property type="term" value="P:DNA damage response"/>
    <property type="evidence" value="ECO:0007669"/>
    <property type="project" value="TreeGrafter"/>
</dbReference>
<keyword evidence="1" id="KW-0472">Membrane</keyword>
<name>A0A1F6WYQ2_9BACT</name>
<protein>
    <recommendedName>
        <fullName evidence="4">DUF541 domain-containing protein</fullName>
    </recommendedName>
</protein>
<evidence type="ECO:0008006" key="4">
    <source>
        <dbReference type="Google" id="ProtNLM"/>
    </source>
</evidence>
<dbReference type="Proteomes" id="UP000177001">
    <property type="component" value="Unassembled WGS sequence"/>
</dbReference>
<feature type="transmembrane region" description="Helical" evidence="1">
    <location>
        <begin position="15"/>
        <end position="35"/>
    </location>
</feature>
<dbReference type="InterPro" id="IPR052022">
    <property type="entry name" value="26kDa_periplasmic_antigen"/>
</dbReference>
<gene>
    <name evidence="2" type="ORF">A3A91_00685</name>
</gene>
<dbReference type="PANTHER" id="PTHR34387">
    <property type="entry name" value="SLR1258 PROTEIN"/>
    <property type="match status" value="1"/>
</dbReference>
<dbReference type="Pfam" id="PF04402">
    <property type="entry name" value="SIMPL"/>
    <property type="match status" value="1"/>
</dbReference>
<proteinExistence type="predicted"/>